<accession>A0ABU6S1B2</accession>
<proteinExistence type="predicted"/>
<feature type="non-terminal residue" evidence="2">
    <location>
        <position position="1"/>
    </location>
</feature>
<gene>
    <name evidence="2" type="ORF">PIB30_115404</name>
</gene>
<keyword evidence="3" id="KW-1185">Reference proteome</keyword>
<sequence length="54" mass="5975">DVFLAELKRLQEERQAIIDAGGSEPPDRRGRSVDTDCGRPQEGEDLWDGCGSFP</sequence>
<evidence type="ECO:0000313" key="3">
    <source>
        <dbReference type="Proteomes" id="UP001341840"/>
    </source>
</evidence>
<evidence type="ECO:0000313" key="2">
    <source>
        <dbReference type="EMBL" id="MED6130177.1"/>
    </source>
</evidence>
<organism evidence="2 3">
    <name type="scientific">Stylosanthes scabra</name>
    <dbReference type="NCBI Taxonomy" id="79078"/>
    <lineage>
        <taxon>Eukaryota</taxon>
        <taxon>Viridiplantae</taxon>
        <taxon>Streptophyta</taxon>
        <taxon>Embryophyta</taxon>
        <taxon>Tracheophyta</taxon>
        <taxon>Spermatophyta</taxon>
        <taxon>Magnoliopsida</taxon>
        <taxon>eudicotyledons</taxon>
        <taxon>Gunneridae</taxon>
        <taxon>Pentapetalae</taxon>
        <taxon>rosids</taxon>
        <taxon>fabids</taxon>
        <taxon>Fabales</taxon>
        <taxon>Fabaceae</taxon>
        <taxon>Papilionoideae</taxon>
        <taxon>50 kb inversion clade</taxon>
        <taxon>dalbergioids sensu lato</taxon>
        <taxon>Dalbergieae</taxon>
        <taxon>Pterocarpus clade</taxon>
        <taxon>Stylosanthes</taxon>
    </lineage>
</organism>
<dbReference type="EMBL" id="JASCZI010042703">
    <property type="protein sequence ID" value="MED6130177.1"/>
    <property type="molecule type" value="Genomic_DNA"/>
</dbReference>
<protein>
    <submittedName>
        <fullName evidence="2">Uncharacterized protein</fullName>
    </submittedName>
</protein>
<feature type="region of interest" description="Disordered" evidence="1">
    <location>
        <begin position="17"/>
        <end position="54"/>
    </location>
</feature>
<feature type="compositionally biased region" description="Basic and acidic residues" evidence="1">
    <location>
        <begin position="25"/>
        <end position="42"/>
    </location>
</feature>
<comment type="caution">
    <text evidence="2">The sequence shown here is derived from an EMBL/GenBank/DDBJ whole genome shotgun (WGS) entry which is preliminary data.</text>
</comment>
<reference evidence="2 3" key="1">
    <citation type="journal article" date="2023" name="Plants (Basel)">
        <title>Bridging the Gap: Combining Genomics and Transcriptomics Approaches to Understand Stylosanthes scabra, an Orphan Legume from the Brazilian Caatinga.</title>
        <authorList>
            <person name="Ferreira-Neto J.R.C."/>
            <person name="da Silva M.D."/>
            <person name="Binneck E."/>
            <person name="de Melo N.F."/>
            <person name="da Silva R.H."/>
            <person name="de Melo A.L.T.M."/>
            <person name="Pandolfi V."/>
            <person name="Bustamante F.O."/>
            <person name="Brasileiro-Vidal A.C."/>
            <person name="Benko-Iseppon A.M."/>
        </authorList>
    </citation>
    <scope>NUCLEOTIDE SEQUENCE [LARGE SCALE GENOMIC DNA]</scope>
    <source>
        <tissue evidence="2">Leaves</tissue>
    </source>
</reference>
<dbReference type="Proteomes" id="UP001341840">
    <property type="component" value="Unassembled WGS sequence"/>
</dbReference>
<evidence type="ECO:0000256" key="1">
    <source>
        <dbReference type="SAM" id="MobiDB-lite"/>
    </source>
</evidence>
<name>A0ABU6S1B2_9FABA</name>